<reference evidence="1 2" key="1">
    <citation type="journal article" date="2019" name="Anaerobe">
        <title>Detection of Robinsoniella peoriensis in multiple bone samples of a trauma patient.</title>
        <authorList>
            <person name="Schrottner P."/>
            <person name="Hartwich K."/>
            <person name="Bunk B."/>
            <person name="Schober I."/>
            <person name="Helbig S."/>
            <person name="Rudolph W.W."/>
            <person name="Gunzer F."/>
        </authorList>
    </citation>
    <scope>NUCLEOTIDE SEQUENCE [LARGE SCALE GENOMIC DNA]</scope>
    <source>
        <strain evidence="1 2">DSM 106044</strain>
    </source>
</reference>
<gene>
    <name evidence="1" type="ORF">DSM106044_00405</name>
</gene>
<accession>A0A4U8QC50</accession>
<name>A0A4U8QC50_9FIRM</name>
<dbReference type="Pfam" id="PF00805">
    <property type="entry name" value="Pentapeptide"/>
    <property type="match status" value="1"/>
</dbReference>
<organism evidence="1 2">
    <name type="scientific">Robinsoniella peoriensis</name>
    <dbReference type="NCBI Taxonomy" id="180332"/>
    <lineage>
        <taxon>Bacteria</taxon>
        <taxon>Bacillati</taxon>
        <taxon>Bacillota</taxon>
        <taxon>Clostridia</taxon>
        <taxon>Lachnospirales</taxon>
        <taxon>Lachnospiraceae</taxon>
        <taxon>Robinsoniella</taxon>
    </lineage>
</organism>
<dbReference type="AlphaFoldDB" id="A0A4U8QC50"/>
<keyword evidence="2" id="KW-1185">Reference proteome</keyword>
<comment type="caution">
    <text evidence="1">The sequence shown here is derived from an EMBL/GenBank/DDBJ whole genome shotgun (WGS) entry which is preliminary data.</text>
</comment>
<dbReference type="Proteomes" id="UP000306509">
    <property type="component" value="Unassembled WGS sequence"/>
</dbReference>
<dbReference type="EMBL" id="QGQD01000007">
    <property type="protein sequence ID" value="TLD02670.1"/>
    <property type="molecule type" value="Genomic_DNA"/>
</dbReference>
<dbReference type="RefSeq" id="WP_138001665.1">
    <property type="nucleotide sequence ID" value="NZ_JBHTNY010000037.1"/>
</dbReference>
<evidence type="ECO:0000313" key="2">
    <source>
        <dbReference type="Proteomes" id="UP000306509"/>
    </source>
</evidence>
<evidence type="ECO:0000313" key="1">
    <source>
        <dbReference type="EMBL" id="TLD02670.1"/>
    </source>
</evidence>
<protein>
    <submittedName>
        <fullName evidence="1">Pentapeptide repeats (8 copies)</fullName>
    </submittedName>
</protein>
<dbReference type="Gene3D" id="2.160.20.80">
    <property type="entry name" value="E3 ubiquitin-protein ligase SopA"/>
    <property type="match status" value="1"/>
</dbReference>
<proteinExistence type="predicted"/>
<dbReference type="SUPFAM" id="SSF141571">
    <property type="entry name" value="Pentapeptide repeat-like"/>
    <property type="match status" value="1"/>
</dbReference>
<dbReference type="InterPro" id="IPR001646">
    <property type="entry name" value="5peptide_repeat"/>
</dbReference>
<dbReference type="STRING" id="180332.GCA_000797495_01508"/>
<sequence length="280" mass="31048">MQTLHKSTKYKELVRSLKIDCRKCSGLCCTALYFSKSEGFPNDKPAGKPCTNLMSDFSCAVHKKLMQYNLKGCMAFDCLGAGQKVTSDIYGGVSWKQRPEAASEIFQVFLAVWQLHQMVWYLAEAAAVIPAEKLAEDIDALITEYKNMTALPPDQILQIDIEEYRTRVNLILKKAGELTANSIAPGKNTVRRSDNMGKNFKKANLDGQDLSMSLLIAANLEGCSLFGTNFLGADMRDTNIRNADLSESLFLTQAQVNAAQGNENTKLPKTLCRPKSWKGQ</sequence>